<feature type="compositionally biased region" description="Basic residues" evidence="1">
    <location>
        <begin position="68"/>
        <end position="82"/>
    </location>
</feature>
<accession>A0AAN6TWG7</accession>
<dbReference type="RefSeq" id="XP_062645739.1">
    <property type="nucleotide sequence ID" value="XM_062785734.1"/>
</dbReference>
<feature type="region of interest" description="Disordered" evidence="1">
    <location>
        <begin position="1"/>
        <end position="30"/>
    </location>
</feature>
<evidence type="ECO:0000256" key="1">
    <source>
        <dbReference type="SAM" id="MobiDB-lite"/>
    </source>
</evidence>
<dbReference type="GeneID" id="87822500"/>
<gene>
    <name evidence="2" type="ORF">N657DRAFT_102348</name>
</gene>
<feature type="compositionally biased region" description="Polar residues" evidence="1">
    <location>
        <begin position="10"/>
        <end position="19"/>
    </location>
</feature>
<reference evidence="2" key="2">
    <citation type="submission" date="2023-05" db="EMBL/GenBank/DDBJ databases">
        <authorList>
            <consortium name="Lawrence Berkeley National Laboratory"/>
            <person name="Steindorff A."/>
            <person name="Hensen N."/>
            <person name="Bonometti L."/>
            <person name="Westerberg I."/>
            <person name="Brannstrom I.O."/>
            <person name="Guillou S."/>
            <person name="Cros-Aarteil S."/>
            <person name="Calhoun S."/>
            <person name="Haridas S."/>
            <person name="Kuo A."/>
            <person name="Mondo S."/>
            <person name="Pangilinan J."/>
            <person name="Riley R."/>
            <person name="Labutti K."/>
            <person name="Andreopoulos B."/>
            <person name="Lipzen A."/>
            <person name="Chen C."/>
            <person name="Yanf M."/>
            <person name="Daum C."/>
            <person name="Ng V."/>
            <person name="Clum A."/>
            <person name="Ohm R."/>
            <person name="Martin F."/>
            <person name="Silar P."/>
            <person name="Natvig D."/>
            <person name="Lalanne C."/>
            <person name="Gautier V."/>
            <person name="Ament-Velasquez S.L."/>
            <person name="Kruys A."/>
            <person name="Hutchinson M.I."/>
            <person name="Powell A.J."/>
            <person name="Barry K."/>
            <person name="Miller A.N."/>
            <person name="Grigoriev I.V."/>
            <person name="Debuchy R."/>
            <person name="Gladieux P."/>
            <person name="Thoren M.H."/>
            <person name="Johannesson H."/>
        </authorList>
    </citation>
    <scope>NUCLEOTIDE SEQUENCE</scope>
    <source>
        <strain evidence="2">CBS 731.68</strain>
    </source>
</reference>
<feature type="compositionally biased region" description="Low complexity" evidence="1">
    <location>
        <begin position="130"/>
        <end position="144"/>
    </location>
</feature>
<proteinExistence type="predicted"/>
<name>A0AAN6TWG7_9PEZI</name>
<dbReference type="Proteomes" id="UP001302602">
    <property type="component" value="Unassembled WGS sequence"/>
</dbReference>
<reference evidence="2" key="1">
    <citation type="journal article" date="2023" name="Mol. Phylogenet. Evol.">
        <title>Genome-scale phylogeny and comparative genomics of the fungal order Sordariales.</title>
        <authorList>
            <person name="Hensen N."/>
            <person name="Bonometti L."/>
            <person name="Westerberg I."/>
            <person name="Brannstrom I.O."/>
            <person name="Guillou S."/>
            <person name="Cros-Aarteil S."/>
            <person name="Calhoun S."/>
            <person name="Haridas S."/>
            <person name="Kuo A."/>
            <person name="Mondo S."/>
            <person name="Pangilinan J."/>
            <person name="Riley R."/>
            <person name="LaButti K."/>
            <person name="Andreopoulos B."/>
            <person name="Lipzen A."/>
            <person name="Chen C."/>
            <person name="Yan M."/>
            <person name="Daum C."/>
            <person name="Ng V."/>
            <person name="Clum A."/>
            <person name="Steindorff A."/>
            <person name="Ohm R.A."/>
            <person name="Martin F."/>
            <person name="Silar P."/>
            <person name="Natvig D.O."/>
            <person name="Lalanne C."/>
            <person name="Gautier V."/>
            <person name="Ament-Velasquez S.L."/>
            <person name="Kruys A."/>
            <person name="Hutchinson M.I."/>
            <person name="Powell A.J."/>
            <person name="Barry K."/>
            <person name="Miller A.N."/>
            <person name="Grigoriev I.V."/>
            <person name="Debuchy R."/>
            <person name="Gladieux P."/>
            <person name="Hiltunen Thoren M."/>
            <person name="Johannesson H."/>
        </authorList>
    </citation>
    <scope>NUCLEOTIDE SEQUENCE</scope>
    <source>
        <strain evidence="2">CBS 731.68</strain>
    </source>
</reference>
<dbReference type="AlphaFoldDB" id="A0AAN6TWG7"/>
<comment type="caution">
    <text evidence="2">The sequence shown here is derived from an EMBL/GenBank/DDBJ whole genome shotgun (WGS) entry which is preliminary data.</text>
</comment>
<feature type="region of interest" description="Disordered" evidence="1">
    <location>
        <begin position="50"/>
        <end position="162"/>
    </location>
</feature>
<evidence type="ECO:0000313" key="3">
    <source>
        <dbReference type="Proteomes" id="UP001302602"/>
    </source>
</evidence>
<organism evidence="2 3">
    <name type="scientific">Parathielavia appendiculata</name>
    <dbReference type="NCBI Taxonomy" id="2587402"/>
    <lineage>
        <taxon>Eukaryota</taxon>
        <taxon>Fungi</taxon>
        <taxon>Dikarya</taxon>
        <taxon>Ascomycota</taxon>
        <taxon>Pezizomycotina</taxon>
        <taxon>Sordariomycetes</taxon>
        <taxon>Sordariomycetidae</taxon>
        <taxon>Sordariales</taxon>
        <taxon>Chaetomiaceae</taxon>
        <taxon>Parathielavia</taxon>
    </lineage>
</organism>
<evidence type="ECO:0000313" key="2">
    <source>
        <dbReference type="EMBL" id="KAK4121968.1"/>
    </source>
</evidence>
<dbReference type="EMBL" id="MU853232">
    <property type="protein sequence ID" value="KAK4121968.1"/>
    <property type="molecule type" value="Genomic_DNA"/>
</dbReference>
<keyword evidence="3" id="KW-1185">Reference proteome</keyword>
<protein>
    <submittedName>
        <fullName evidence="2">Uncharacterized protein</fullName>
    </submittedName>
</protein>
<sequence length="162" mass="17808">MLHNPPILKTAQQAPSRASESPKPDNQGLYTPSTILLFYHPCLAAFPSECFLPTSSPPNRSPTNPHPVGRRRSSRKTPRKKPLNGAAYSRPSMRQPRPEAERKPSLITNSHSPRLADKGNSSVHQSLPARSVCRVVSPRLSSSLGRRRFGEPPGSIVHPVRS</sequence>